<dbReference type="HAMAP" id="MF_01187">
    <property type="entry name" value="UPF0434"/>
    <property type="match status" value="1"/>
</dbReference>
<protein>
    <recommendedName>
        <fullName evidence="1">UPF0434 protein V1633_02035</fullName>
    </recommendedName>
</protein>
<evidence type="ECO:0000313" key="2">
    <source>
        <dbReference type="EMBL" id="MEE6257268.1"/>
    </source>
</evidence>
<comment type="similarity">
    <text evidence="1">Belongs to the UPF0434 family.</text>
</comment>
<proteinExistence type="inferred from homology"/>
<accession>A0ABU7RLA0</accession>
<comment type="caution">
    <text evidence="2">The sequence shown here is derived from an EMBL/GenBank/DDBJ whole genome shotgun (WGS) entry which is preliminary data.</text>
</comment>
<dbReference type="EMBL" id="JAZGQK010000001">
    <property type="protein sequence ID" value="MEE6257268.1"/>
    <property type="molecule type" value="Genomic_DNA"/>
</dbReference>
<name>A0ABU7RLA0_9ACTN</name>
<evidence type="ECO:0000256" key="1">
    <source>
        <dbReference type="HAMAP-Rule" id="MF_01187"/>
    </source>
</evidence>
<gene>
    <name evidence="2" type="ORF">V1633_02035</name>
</gene>
<dbReference type="Proteomes" id="UP001332243">
    <property type="component" value="Unassembled WGS sequence"/>
</dbReference>
<reference evidence="2 3" key="1">
    <citation type="submission" date="2024-01" db="EMBL/GenBank/DDBJ databases">
        <title>Genome insights into Plantactinospora sonchi sp. nov.</title>
        <authorList>
            <person name="Wang L."/>
        </authorList>
    </citation>
    <scope>NUCLEOTIDE SEQUENCE [LARGE SCALE GENOMIC DNA]</scope>
    <source>
        <strain evidence="2 3">NEAU-QY2</strain>
    </source>
</reference>
<dbReference type="SUPFAM" id="SSF158997">
    <property type="entry name" value="Trm112p-like"/>
    <property type="match status" value="1"/>
</dbReference>
<keyword evidence="3" id="KW-1185">Reference proteome</keyword>
<sequence length="73" mass="7855">MALDPQLLEILACPDTHHAPLDYNPSAQTLTCTECGRIFEVRDDVPVLLLDEARGGPVELLADETGGPAEPRS</sequence>
<dbReference type="InterPro" id="IPR005651">
    <property type="entry name" value="Trm112-like"/>
</dbReference>
<organism evidence="2 3">
    <name type="scientific">Plantactinospora sonchi</name>
    <dbReference type="NCBI Taxonomy" id="1544735"/>
    <lineage>
        <taxon>Bacteria</taxon>
        <taxon>Bacillati</taxon>
        <taxon>Actinomycetota</taxon>
        <taxon>Actinomycetes</taxon>
        <taxon>Micromonosporales</taxon>
        <taxon>Micromonosporaceae</taxon>
        <taxon>Plantactinospora</taxon>
    </lineage>
</organism>
<dbReference type="Pfam" id="PF03966">
    <property type="entry name" value="Trm112p"/>
    <property type="match status" value="1"/>
</dbReference>
<evidence type="ECO:0000313" key="3">
    <source>
        <dbReference type="Proteomes" id="UP001332243"/>
    </source>
</evidence>
<dbReference type="Gene3D" id="2.20.25.10">
    <property type="match status" value="1"/>
</dbReference>
<dbReference type="RefSeq" id="WP_331212345.1">
    <property type="nucleotide sequence ID" value="NZ_JAZGQK010000001.1"/>
</dbReference>